<dbReference type="InterPro" id="IPR029491">
    <property type="entry name" value="Helicase_HTH"/>
</dbReference>
<dbReference type="GO" id="GO:0003678">
    <property type="term" value="F:DNA helicase activity"/>
    <property type="evidence" value="ECO:0007669"/>
    <property type="project" value="InterPro"/>
</dbReference>
<dbReference type="GO" id="GO:0006281">
    <property type="term" value="P:DNA repair"/>
    <property type="evidence" value="ECO:0007669"/>
    <property type="project" value="InterPro"/>
</dbReference>
<keyword evidence="2" id="KW-0547">Nucleotide-binding</keyword>
<dbReference type="Pfam" id="PF14493">
    <property type="entry name" value="HTH_40"/>
    <property type="match status" value="1"/>
</dbReference>
<dbReference type="FunFam" id="3.40.50.300:FF:001498">
    <property type="entry name" value="ATP-dependent DNA helicase"/>
    <property type="match status" value="1"/>
</dbReference>
<dbReference type="InterPro" id="IPR027417">
    <property type="entry name" value="P-loop_NTPase"/>
</dbReference>
<evidence type="ECO:0000313" key="3">
    <source>
        <dbReference type="Proteomes" id="UP000076630"/>
    </source>
</evidence>
<dbReference type="Pfam" id="PF05970">
    <property type="entry name" value="PIF1"/>
    <property type="match status" value="1"/>
</dbReference>
<keyword evidence="2" id="KW-0378">Hydrolase</keyword>
<dbReference type="AlphaFoldDB" id="A0A161U6S8"/>
<dbReference type="PANTHER" id="PTHR47642:SF5">
    <property type="entry name" value="ATP-DEPENDENT DNA HELICASE"/>
    <property type="match status" value="1"/>
</dbReference>
<protein>
    <submittedName>
        <fullName evidence="2">Helicase</fullName>
    </submittedName>
</protein>
<dbReference type="Gene3D" id="1.10.10.1390">
    <property type="entry name" value="ATP-dependent DNA helicase RecQ"/>
    <property type="match status" value="1"/>
</dbReference>
<gene>
    <name evidence="2" type="ORF">AV926_08500</name>
</gene>
<dbReference type="CDD" id="cd18809">
    <property type="entry name" value="SF1_C_RecD"/>
    <property type="match status" value="1"/>
</dbReference>
<accession>A0A161U6S8</accession>
<dbReference type="InterPro" id="IPR003593">
    <property type="entry name" value="AAA+_ATPase"/>
</dbReference>
<dbReference type="SMART" id="SM00382">
    <property type="entry name" value="AAA"/>
    <property type="match status" value="1"/>
</dbReference>
<dbReference type="Proteomes" id="UP000076630">
    <property type="component" value="Unassembled WGS sequence"/>
</dbReference>
<evidence type="ECO:0000259" key="1">
    <source>
        <dbReference type="SMART" id="SM00382"/>
    </source>
</evidence>
<keyword evidence="2" id="KW-0347">Helicase</keyword>
<proteinExistence type="predicted"/>
<dbReference type="GO" id="GO:0000723">
    <property type="term" value="P:telomere maintenance"/>
    <property type="evidence" value="ECO:0007669"/>
    <property type="project" value="InterPro"/>
</dbReference>
<sequence>MNNFSEEAEYVLKFINETNRSIFLTGKAGTGKTTLLKEIINTTHKNAVIVAPTGIAALNAGGVTIHSFFHLPFAAFVPDTKNPPIFSDTIKFENRVSLKRHMLMSNARRALFLNMDLLIIDEVSMLRADVLDAMNFMLQTVRKSQQPFGGVQVLFIGDLLQLPPVVKNQEWDVLKRYYDGVYFFHSEVVRQYPPLYIELEKVYRQSDDVFINLLNNLRNNRVSREDVALLNQYTNPTFNIKDHPGYIMLSTHNAKADKINEDALRGLFTKEFSFMPEVVGDFPEKIYPIEAKMTLKKGAQVIFIKNDISPEKRFYNGKMGIVKTLTKHEIFIEFENKEVIEVERYEWQNIKYTVDPNTKEIVEEVMGTFSHYPLKLAWAITVHKSQGLTFDKAVLDVSRVFLPGQAYVALSRLRSLEGLVLLSPIQMNGLVNDEDVMSYAENKAGSEELNLQLRLETKNFLRNYLIQTYSWFNLSTQWHTHLYSYQAETERSKKGAFMGWAQKMTNNLDDMVVHSEKFVNQLRALFEEEPFRFEFVKERVIKAYDYFFPRMDHMVFELLFTIAQVKTAKKSKAFYEELVPLEESLLKTVIQMKKACIMLKLIEEDKKICKENLRSLEISEYKINHLVNIANLIRSTKLGVEEEEDIEVYSSSPKNKTKEKKKSTFLITLEMWQDKKSVEDIALTRKLTVTTIYSHLGKLIMDGQITLDEVLPKERVSELDALFERSRGMTLSEIKAYTEEEFSWEELKLYQRAMTAKEVE</sequence>
<organism evidence="2 3">
    <name type="scientific">Myroides marinus</name>
    <dbReference type="NCBI Taxonomy" id="703342"/>
    <lineage>
        <taxon>Bacteria</taxon>
        <taxon>Pseudomonadati</taxon>
        <taxon>Bacteroidota</taxon>
        <taxon>Flavobacteriia</taxon>
        <taxon>Flavobacteriales</taxon>
        <taxon>Flavobacteriaceae</taxon>
        <taxon>Myroides</taxon>
    </lineage>
</organism>
<feature type="domain" description="AAA+ ATPase" evidence="1">
    <location>
        <begin position="18"/>
        <end position="344"/>
    </location>
</feature>
<dbReference type="InterPro" id="IPR051055">
    <property type="entry name" value="PIF1_helicase"/>
</dbReference>
<dbReference type="Gene3D" id="3.40.50.300">
    <property type="entry name" value="P-loop containing nucleotide triphosphate hydrolases"/>
    <property type="match status" value="1"/>
</dbReference>
<dbReference type="InterPro" id="IPR010285">
    <property type="entry name" value="DNA_helicase_pif1-like_DEAD"/>
</dbReference>
<dbReference type="OrthoDB" id="9763659at2"/>
<dbReference type="PANTHER" id="PTHR47642">
    <property type="entry name" value="ATP-DEPENDENT DNA HELICASE"/>
    <property type="match status" value="1"/>
</dbReference>
<reference evidence="2 3" key="1">
    <citation type="submission" date="2016-01" db="EMBL/GenBank/DDBJ databases">
        <title>Whole genome sequencing of Myroides marinus L41.</title>
        <authorList>
            <person name="Hong K.W."/>
        </authorList>
    </citation>
    <scope>NUCLEOTIDE SEQUENCE [LARGE SCALE GENOMIC DNA]</scope>
    <source>
        <strain evidence="2 3">L41</strain>
    </source>
</reference>
<dbReference type="SUPFAM" id="SSF52540">
    <property type="entry name" value="P-loop containing nucleoside triphosphate hydrolases"/>
    <property type="match status" value="2"/>
</dbReference>
<dbReference type="RefSeq" id="WP_038985609.1">
    <property type="nucleotide sequence ID" value="NZ_JWJO01000014.1"/>
</dbReference>
<dbReference type="Gene3D" id="2.30.30.940">
    <property type="match status" value="1"/>
</dbReference>
<keyword evidence="3" id="KW-1185">Reference proteome</keyword>
<name>A0A161U6S8_9FLAO</name>
<evidence type="ECO:0000313" key="2">
    <source>
        <dbReference type="EMBL" id="KZE81316.1"/>
    </source>
</evidence>
<keyword evidence="2" id="KW-0067">ATP-binding</keyword>
<comment type="caution">
    <text evidence="2">The sequence shown here is derived from an EMBL/GenBank/DDBJ whole genome shotgun (WGS) entry which is preliminary data.</text>
</comment>
<dbReference type="EMBL" id="LQNU01000053">
    <property type="protein sequence ID" value="KZE81316.1"/>
    <property type="molecule type" value="Genomic_DNA"/>
</dbReference>